<protein>
    <submittedName>
        <fullName evidence="1">Uncharacterized protein MANES_05G168900</fullName>
    </submittedName>
</protein>
<dbReference type="EMBL" id="GGEC01014357">
    <property type="protein sequence ID" value="MBW94840.1"/>
    <property type="molecule type" value="Transcribed_RNA"/>
</dbReference>
<reference evidence="1" key="1">
    <citation type="submission" date="2018-02" db="EMBL/GenBank/DDBJ databases">
        <title>Rhizophora mucronata_Transcriptome.</title>
        <authorList>
            <person name="Meera S.P."/>
            <person name="Sreeshan A."/>
            <person name="Augustine A."/>
        </authorList>
    </citation>
    <scope>NUCLEOTIDE SEQUENCE</scope>
    <source>
        <tissue evidence="1">Leaf</tissue>
    </source>
</reference>
<proteinExistence type="predicted"/>
<name>A0A2P2JMZ9_RHIMU</name>
<sequence>MRGVLASLSCSLLISPPTDS</sequence>
<organism evidence="1">
    <name type="scientific">Rhizophora mucronata</name>
    <name type="common">Asiatic mangrove</name>
    <dbReference type="NCBI Taxonomy" id="61149"/>
    <lineage>
        <taxon>Eukaryota</taxon>
        <taxon>Viridiplantae</taxon>
        <taxon>Streptophyta</taxon>
        <taxon>Embryophyta</taxon>
        <taxon>Tracheophyta</taxon>
        <taxon>Spermatophyta</taxon>
        <taxon>Magnoliopsida</taxon>
        <taxon>eudicotyledons</taxon>
        <taxon>Gunneridae</taxon>
        <taxon>Pentapetalae</taxon>
        <taxon>rosids</taxon>
        <taxon>fabids</taxon>
        <taxon>Malpighiales</taxon>
        <taxon>Rhizophoraceae</taxon>
        <taxon>Rhizophora</taxon>
    </lineage>
</organism>
<dbReference type="AlphaFoldDB" id="A0A2P2JMZ9"/>
<evidence type="ECO:0000313" key="1">
    <source>
        <dbReference type="EMBL" id="MBW94840.1"/>
    </source>
</evidence>
<accession>A0A2P2JMZ9</accession>